<proteinExistence type="predicted"/>
<dbReference type="RefSeq" id="XP_008609861.1">
    <property type="nucleotide sequence ID" value="XM_008611639.1"/>
</dbReference>
<dbReference type="VEuPathDB" id="FungiDB:SDRG_05897"/>
<gene>
    <name evidence="2" type="ORF">SDRG_05897</name>
</gene>
<keyword evidence="3" id="KW-1185">Reference proteome</keyword>
<protein>
    <submittedName>
        <fullName evidence="2">Uncharacterized protein</fullName>
    </submittedName>
</protein>
<reference evidence="2 3" key="1">
    <citation type="submission" date="2012-04" db="EMBL/GenBank/DDBJ databases">
        <title>The Genome Sequence of Saprolegnia declina VS20.</title>
        <authorList>
            <consortium name="The Broad Institute Genome Sequencing Platform"/>
            <person name="Russ C."/>
            <person name="Nusbaum C."/>
            <person name="Tyler B."/>
            <person name="van West P."/>
            <person name="Dieguez-Uribeondo J."/>
            <person name="de Bruijn I."/>
            <person name="Tripathy S."/>
            <person name="Jiang R."/>
            <person name="Young S.K."/>
            <person name="Zeng Q."/>
            <person name="Gargeya S."/>
            <person name="Fitzgerald M."/>
            <person name="Haas B."/>
            <person name="Abouelleil A."/>
            <person name="Alvarado L."/>
            <person name="Arachchi H.M."/>
            <person name="Berlin A."/>
            <person name="Chapman S.B."/>
            <person name="Goldberg J."/>
            <person name="Griggs A."/>
            <person name="Gujja S."/>
            <person name="Hansen M."/>
            <person name="Howarth C."/>
            <person name="Imamovic A."/>
            <person name="Larimer J."/>
            <person name="McCowen C."/>
            <person name="Montmayeur A."/>
            <person name="Murphy C."/>
            <person name="Neiman D."/>
            <person name="Pearson M."/>
            <person name="Priest M."/>
            <person name="Roberts A."/>
            <person name="Saif S."/>
            <person name="Shea T."/>
            <person name="Sisk P."/>
            <person name="Sykes S."/>
            <person name="Wortman J."/>
            <person name="Nusbaum C."/>
            <person name="Birren B."/>
        </authorList>
    </citation>
    <scope>NUCLEOTIDE SEQUENCE [LARGE SCALE GENOMIC DNA]</scope>
    <source>
        <strain evidence="2 3">VS20</strain>
    </source>
</reference>
<dbReference type="Proteomes" id="UP000030762">
    <property type="component" value="Unassembled WGS sequence"/>
</dbReference>
<feature type="region of interest" description="Disordered" evidence="1">
    <location>
        <begin position="348"/>
        <end position="372"/>
    </location>
</feature>
<feature type="region of interest" description="Disordered" evidence="1">
    <location>
        <begin position="1259"/>
        <end position="1278"/>
    </location>
</feature>
<dbReference type="GeneID" id="19946624"/>
<dbReference type="OrthoDB" id="10512550at2759"/>
<feature type="region of interest" description="Disordered" evidence="1">
    <location>
        <begin position="720"/>
        <end position="740"/>
    </location>
</feature>
<evidence type="ECO:0000313" key="3">
    <source>
        <dbReference type="Proteomes" id="UP000030762"/>
    </source>
</evidence>
<name>T0QRB2_SAPDV</name>
<dbReference type="InParanoid" id="T0QRB2"/>
<accession>T0QRB2</accession>
<feature type="compositionally biased region" description="Polar residues" evidence="1">
    <location>
        <begin position="565"/>
        <end position="578"/>
    </location>
</feature>
<evidence type="ECO:0000256" key="1">
    <source>
        <dbReference type="SAM" id="MobiDB-lite"/>
    </source>
</evidence>
<feature type="region of interest" description="Disordered" evidence="1">
    <location>
        <begin position="1383"/>
        <end position="1429"/>
    </location>
</feature>
<dbReference type="EMBL" id="JH767147">
    <property type="protein sequence ID" value="EQC36440.1"/>
    <property type="molecule type" value="Genomic_DNA"/>
</dbReference>
<feature type="region of interest" description="Disordered" evidence="1">
    <location>
        <begin position="562"/>
        <end position="584"/>
    </location>
</feature>
<dbReference type="OMA" id="VRGWLYE"/>
<feature type="compositionally biased region" description="Basic and acidic residues" evidence="1">
    <location>
        <begin position="1263"/>
        <end position="1272"/>
    </location>
</feature>
<organism evidence="2 3">
    <name type="scientific">Saprolegnia diclina (strain VS20)</name>
    <dbReference type="NCBI Taxonomy" id="1156394"/>
    <lineage>
        <taxon>Eukaryota</taxon>
        <taxon>Sar</taxon>
        <taxon>Stramenopiles</taxon>
        <taxon>Oomycota</taxon>
        <taxon>Saprolegniomycetes</taxon>
        <taxon>Saprolegniales</taxon>
        <taxon>Saprolegniaceae</taxon>
        <taxon>Saprolegnia</taxon>
    </lineage>
</organism>
<sequence>MVEEAVYFGVQAAFNQASPLQPDAGSSKATAQTAIDELAMDAAVEPEMGPTLGTTVEVPPTTDATEPMRAPSVVWTSWDAPIYDSVAKLLTFVACFSLPIASVPQVARAAPALPLLSLPPTPRDAPDERDHARDVATSRLAGNLVRSWLHAAIYEPKSARIETVVDAAVDKEVERLSHLEATPSDVKTVLNLNTDASTEAVRSIATQHVHAWVTDAALSVATTTVATIAHATVASQHVPASDAAKAVAGGAGMPKGSFATLQYLDDVASLAATVAQSCIDAACRVLCAPLPSVAKYSDEPEPEACATESTPFTETKAEISGTCPTALAATRAVDAWVQAALVTCSAATQPGKGSCKTPSMNADERADADPMPTKPCIADVDDLVSVARQFARAATFDAVAMLAAGLPSPSLATNTKSKETLVVAAGTATDAASVTQANNHLTITEIQLDALRLDMASQLVHSWTDAVVRAMTTQRDSALTSIVGIETASEQPPVVSVVDPPGLDACPSLPPMDEDDSMRSQVAVSILAGHLVRAWLSEMMEEVAWFTCRSHEHDATTAATLEDVPSSSLNNVASSPQPEETVDAPTPLSALATIDASEVDALDMAAHDEEVAVAFVASRLVRVWLYETCDVIAERTLASTAAYLAPLEVCDDDAPVAVLQSSEDKPPEGGLVNVAVSVLAGQVVRGWLYETMDEVAQQISARRTERLTVATDVIVTPTPSSAAATAKEDCRAADEPLSDDEAQNDDLVNVTVSILAGQLVRVWLFETMDKVVQFSARRHEHAADAAACAVAEAPTPPVVGDDARPTLSVTPVVVDEAETSDDTSVAASILAGVLVSAWVYEAMDNIIVQRSAKLSEPQTKKPQDELSRLSTETEMAAIEVPPSSVKTADMESDDISDACRIVATSVMAGRLVRIWVYDVMDNIVQRATQQLASPHDVVDDAPLASFVAVSMRENPDDNSSEESQDGTVAMSILAGQLVRAWTYTVMDEIVQLTARRHELTAGATSSAIADTVIAETTNIMNETLQRVPSKVEEARAIEPSASEMDEINRAVVASMLSGQLVRGWLYEASVSCVAKQLVLNASATPPSLIDVVDALPVVRTHPTQGLYANVASHFGFAAWQAVLPLTASADNLSGIDDGRDSEAPPSMPLDDALAGAAPVDGVPSMSELQRLPVDVFEPLPASKLPDVVKTTPTAPLWRVDSELSLPIDDAIAASLVAGQLVRVWLHEAVSSVATSACEPSQSTSLIDDASAVSVNENAPLTAKRPDTPESHEASSSSAVDPTLCALLSRHLLSAWLTESMEVTAADAVHAAKVVSATYDQAQGDSPPVVPSVALPASVPVPPAPPATVTTPHTALVKTEQTVATTLVHQWLVDALAKVAVDDATLESSDSEATTSYVSSSDSRSSLSSYSSASTSSYGSSSLSSSKTSSVSDLHASSITSSATSLSQLDPLDDAS</sequence>
<evidence type="ECO:0000313" key="2">
    <source>
        <dbReference type="EMBL" id="EQC36440.1"/>
    </source>
</evidence>